<evidence type="ECO:0000313" key="2">
    <source>
        <dbReference type="EMBL" id="QNE75863.1"/>
    </source>
</evidence>
<evidence type="ECO:0000313" key="3">
    <source>
        <dbReference type="Proteomes" id="UP000515307"/>
    </source>
</evidence>
<name>A0A7G7BKJ8_9ACTN</name>
<dbReference type="Gene3D" id="1.10.1200.10">
    <property type="entry name" value="ACP-like"/>
    <property type="match status" value="1"/>
</dbReference>
<dbReference type="Gene3D" id="3.40.50.1820">
    <property type="entry name" value="alpha/beta hydrolase"/>
    <property type="match status" value="1"/>
</dbReference>
<dbReference type="RefSeq" id="WP_185299365.1">
    <property type="nucleotide sequence ID" value="NZ_CP045702.1"/>
</dbReference>
<dbReference type="InterPro" id="IPR036736">
    <property type="entry name" value="ACP-like_sf"/>
</dbReference>
<sequence>MNAAQTAVIPSAGPVAPSLVRQILLDIWSTTLKHDVTVHDNFFQVGGDSLTALVTIEQINQRLGWRLNMGDLMRFQTIAELSTEKAQPQAANTESALIRMSNRGSRTPIVFVHAGHGMVDGYGRLVRELGADRACYGLQSPLLVEGTESVPDDIQGLAGLYADALQDEFGEDEFHLFGSCAGGALCVELNRIAADRGLVIGRTIVVDGYIERGPVSAMSEDELIVDFYEGVLRMSGSTEHFPAVSPQDVDLEQALRNSAAAIFGTGLGFDERAEAFCRRLYLSFVSTARAWESYRPEPADVDLLLLLAQDNYTLDEWSSAVKGELTAEVLDSEFYGQRLCIEEASYLVARTVTYLGES</sequence>
<keyword evidence="3" id="KW-1185">Reference proteome</keyword>
<dbReference type="AlphaFoldDB" id="A0A7G7BKJ8"/>
<dbReference type="EMBL" id="CP045702">
    <property type="protein sequence ID" value="QNE75863.1"/>
    <property type="molecule type" value="Genomic_DNA"/>
</dbReference>
<protein>
    <submittedName>
        <fullName evidence="2">Alpha/beta fold hydrolase</fullName>
    </submittedName>
</protein>
<reference evidence="3" key="1">
    <citation type="submission" date="2019-10" db="EMBL/GenBank/DDBJ databases">
        <title>Antimicrobial potential of Antarctic Bacteria.</title>
        <authorList>
            <person name="Benaud N."/>
            <person name="Edwards R.J."/>
            <person name="Ferrari B.C."/>
        </authorList>
    </citation>
    <scope>NUCLEOTIDE SEQUENCE [LARGE SCALE GENOMIC DNA]</scope>
    <source>
        <strain evidence="3">NBSH44</strain>
    </source>
</reference>
<feature type="domain" description="Carrier" evidence="1">
    <location>
        <begin position="15"/>
        <end position="89"/>
    </location>
</feature>
<dbReference type="InterPro" id="IPR001031">
    <property type="entry name" value="Thioesterase"/>
</dbReference>
<keyword evidence="2" id="KW-0378">Hydrolase</keyword>
<gene>
    <name evidence="2" type="ORF">F0344_15565</name>
</gene>
<dbReference type="GO" id="GO:0016787">
    <property type="term" value="F:hydrolase activity"/>
    <property type="evidence" value="ECO:0007669"/>
    <property type="project" value="UniProtKB-KW"/>
</dbReference>
<accession>A0A7G7BKJ8</accession>
<proteinExistence type="predicted"/>
<organism evidence="2 3">
    <name type="scientific">Streptomyces finlayi</name>
    <dbReference type="NCBI Taxonomy" id="67296"/>
    <lineage>
        <taxon>Bacteria</taxon>
        <taxon>Bacillati</taxon>
        <taxon>Actinomycetota</taxon>
        <taxon>Actinomycetes</taxon>
        <taxon>Kitasatosporales</taxon>
        <taxon>Streptomycetaceae</taxon>
        <taxon>Streptomyces</taxon>
    </lineage>
</organism>
<dbReference type="Proteomes" id="UP000515307">
    <property type="component" value="Chromosome"/>
</dbReference>
<dbReference type="InterPro" id="IPR029058">
    <property type="entry name" value="AB_hydrolase_fold"/>
</dbReference>
<dbReference type="PROSITE" id="PS50075">
    <property type="entry name" value="CARRIER"/>
    <property type="match status" value="1"/>
</dbReference>
<dbReference type="SUPFAM" id="SSF47336">
    <property type="entry name" value="ACP-like"/>
    <property type="match status" value="1"/>
</dbReference>
<dbReference type="SUPFAM" id="SSF53474">
    <property type="entry name" value="alpha/beta-Hydrolases"/>
    <property type="match status" value="1"/>
</dbReference>
<dbReference type="KEGG" id="sfiy:F0344_15565"/>
<dbReference type="Pfam" id="PF00550">
    <property type="entry name" value="PP-binding"/>
    <property type="match status" value="1"/>
</dbReference>
<evidence type="ECO:0000259" key="1">
    <source>
        <dbReference type="PROSITE" id="PS50075"/>
    </source>
</evidence>
<dbReference type="InterPro" id="IPR009081">
    <property type="entry name" value="PP-bd_ACP"/>
</dbReference>
<dbReference type="Pfam" id="PF00975">
    <property type="entry name" value="Thioesterase"/>
    <property type="match status" value="1"/>
</dbReference>